<dbReference type="EMBL" id="JBBPBK010000006">
    <property type="protein sequence ID" value="KAK9284016.1"/>
    <property type="molecule type" value="Genomic_DNA"/>
</dbReference>
<gene>
    <name evidence="3" type="ORF">L1049_012275</name>
</gene>
<dbReference type="PANTHER" id="PTHR34210:SF4">
    <property type="match status" value="1"/>
</dbReference>
<sequence length="279" mass="31743">MMRQAPYADPNVNAYVASQMQHMSAQRVQQNAAMNNVAGRPDSFPAEEEHLYRSSKAEGQWQWDRDANKVSNQMLPHILNEGQGDNGTKSFYQGMMADAKLDLEKQVNKEVKVQPHEQDMEIGYEDNPPSSLTLEGLEKKFLDETMKLAKEQSDAEDVENARHREKIIEINNQYQERLSSLRAKQANRREEFLRKEAQARLQQYQQTRMSQYPINTGLGDARSYGGAGVAAAVVEAPQAYVGGQFESYRERTQQGGRRPTEGRVPYPAGRVYNTGGRYY</sequence>
<protein>
    <submittedName>
        <fullName evidence="3">Uncharacterized protein</fullName>
    </submittedName>
</protein>
<feature type="coiled-coil region" evidence="1">
    <location>
        <begin position="164"/>
        <end position="207"/>
    </location>
</feature>
<keyword evidence="4" id="KW-1185">Reference proteome</keyword>
<proteinExistence type="predicted"/>
<dbReference type="AlphaFoldDB" id="A0AAP0RSU2"/>
<dbReference type="Proteomes" id="UP001415857">
    <property type="component" value="Unassembled WGS sequence"/>
</dbReference>
<dbReference type="PANTHER" id="PTHR34210">
    <property type="entry name" value="OS01G0252900 PROTEIN"/>
    <property type="match status" value="1"/>
</dbReference>
<comment type="caution">
    <text evidence="3">The sequence shown here is derived from an EMBL/GenBank/DDBJ whole genome shotgun (WGS) entry which is preliminary data.</text>
</comment>
<evidence type="ECO:0000256" key="2">
    <source>
        <dbReference type="SAM" id="MobiDB-lite"/>
    </source>
</evidence>
<name>A0AAP0RSU2_LIQFO</name>
<evidence type="ECO:0000256" key="1">
    <source>
        <dbReference type="SAM" id="Coils"/>
    </source>
</evidence>
<organism evidence="3 4">
    <name type="scientific">Liquidambar formosana</name>
    <name type="common">Formosan gum</name>
    <dbReference type="NCBI Taxonomy" id="63359"/>
    <lineage>
        <taxon>Eukaryota</taxon>
        <taxon>Viridiplantae</taxon>
        <taxon>Streptophyta</taxon>
        <taxon>Embryophyta</taxon>
        <taxon>Tracheophyta</taxon>
        <taxon>Spermatophyta</taxon>
        <taxon>Magnoliopsida</taxon>
        <taxon>eudicotyledons</taxon>
        <taxon>Gunneridae</taxon>
        <taxon>Pentapetalae</taxon>
        <taxon>Saxifragales</taxon>
        <taxon>Altingiaceae</taxon>
        <taxon>Liquidambar</taxon>
    </lineage>
</organism>
<accession>A0AAP0RSU2</accession>
<feature type="region of interest" description="Disordered" evidence="2">
    <location>
        <begin position="249"/>
        <end position="269"/>
    </location>
</feature>
<evidence type="ECO:0000313" key="4">
    <source>
        <dbReference type="Proteomes" id="UP001415857"/>
    </source>
</evidence>
<reference evidence="3 4" key="1">
    <citation type="journal article" date="2024" name="Plant J.">
        <title>Genome sequences and population genomics reveal climatic adaptation and genomic divergence between two closely related sweetgum species.</title>
        <authorList>
            <person name="Xu W.Q."/>
            <person name="Ren C.Q."/>
            <person name="Zhang X.Y."/>
            <person name="Comes H.P."/>
            <person name="Liu X.H."/>
            <person name="Li Y.G."/>
            <person name="Kettle C.J."/>
            <person name="Jalonen R."/>
            <person name="Gaisberger H."/>
            <person name="Ma Y.Z."/>
            <person name="Qiu Y.X."/>
        </authorList>
    </citation>
    <scope>NUCLEOTIDE SEQUENCE [LARGE SCALE GENOMIC DNA]</scope>
    <source>
        <strain evidence="3">Hangzhou</strain>
    </source>
</reference>
<evidence type="ECO:0000313" key="3">
    <source>
        <dbReference type="EMBL" id="KAK9284016.1"/>
    </source>
</evidence>
<keyword evidence="1" id="KW-0175">Coiled coil</keyword>